<comment type="subcellular location">
    <subcellularLocation>
        <location evidence="1">Cytoplasm</location>
    </subcellularLocation>
</comment>
<evidence type="ECO:0000256" key="6">
    <source>
        <dbReference type="ARBA" id="ARBA00022833"/>
    </source>
</evidence>
<evidence type="ECO:0000256" key="5">
    <source>
        <dbReference type="ARBA" id="ARBA00022723"/>
    </source>
</evidence>
<dbReference type="Proteomes" id="UP001501035">
    <property type="component" value="Unassembled WGS sequence"/>
</dbReference>
<dbReference type="Gene3D" id="1.10.10.10">
    <property type="entry name" value="Winged helix-like DNA-binding domain superfamily/Winged helix DNA-binding domain"/>
    <property type="match status" value="1"/>
</dbReference>
<keyword evidence="8" id="KW-0805">Transcription regulation</keyword>
<evidence type="ECO:0000256" key="7">
    <source>
        <dbReference type="ARBA" id="ARBA00023004"/>
    </source>
</evidence>
<dbReference type="InterPro" id="IPR036390">
    <property type="entry name" value="WH_DNA-bd_sf"/>
</dbReference>
<accession>A0ABP6LJ11</accession>
<evidence type="ECO:0000313" key="12">
    <source>
        <dbReference type="EMBL" id="GAA3043864.1"/>
    </source>
</evidence>
<dbReference type="EMBL" id="BAAAVS010000051">
    <property type="protein sequence ID" value="GAA3043864.1"/>
    <property type="molecule type" value="Genomic_DNA"/>
</dbReference>
<evidence type="ECO:0000256" key="8">
    <source>
        <dbReference type="ARBA" id="ARBA00023015"/>
    </source>
</evidence>
<comment type="caution">
    <text evidence="12">The sequence shown here is derived from an EMBL/GenBank/DDBJ whole genome shotgun (WGS) entry which is preliminary data.</text>
</comment>
<keyword evidence="9" id="KW-0238">DNA-binding</keyword>
<reference evidence="13" key="1">
    <citation type="journal article" date="2019" name="Int. J. Syst. Evol. Microbiol.">
        <title>The Global Catalogue of Microorganisms (GCM) 10K type strain sequencing project: providing services to taxonomists for standard genome sequencing and annotation.</title>
        <authorList>
            <consortium name="The Broad Institute Genomics Platform"/>
            <consortium name="The Broad Institute Genome Sequencing Center for Infectious Disease"/>
            <person name="Wu L."/>
            <person name="Ma J."/>
        </authorList>
    </citation>
    <scope>NUCLEOTIDE SEQUENCE [LARGE SCALE GENOMIC DNA]</scope>
    <source>
        <strain evidence="13">JCM 14234</strain>
    </source>
</reference>
<keyword evidence="3" id="KW-0963">Cytoplasm</keyword>
<dbReference type="InterPro" id="IPR036388">
    <property type="entry name" value="WH-like_DNA-bd_sf"/>
</dbReference>
<gene>
    <name evidence="12" type="primary">furA2</name>
    <name evidence="12" type="ORF">GCM10010528_24190</name>
</gene>
<dbReference type="PANTHER" id="PTHR33202">
    <property type="entry name" value="ZINC UPTAKE REGULATION PROTEIN"/>
    <property type="match status" value="1"/>
</dbReference>
<keyword evidence="6" id="KW-0862">Zinc</keyword>
<evidence type="ECO:0000256" key="9">
    <source>
        <dbReference type="ARBA" id="ARBA00023125"/>
    </source>
</evidence>
<dbReference type="Pfam" id="PF01475">
    <property type="entry name" value="FUR"/>
    <property type="match status" value="1"/>
</dbReference>
<evidence type="ECO:0000256" key="2">
    <source>
        <dbReference type="ARBA" id="ARBA00007957"/>
    </source>
</evidence>
<keyword evidence="13" id="KW-1185">Reference proteome</keyword>
<evidence type="ECO:0000256" key="1">
    <source>
        <dbReference type="ARBA" id="ARBA00004496"/>
    </source>
</evidence>
<dbReference type="InterPro" id="IPR043135">
    <property type="entry name" value="Fur_C"/>
</dbReference>
<dbReference type="CDD" id="cd07153">
    <property type="entry name" value="Fur_like"/>
    <property type="match status" value="1"/>
</dbReference>
<name>A0ABP6LJ11_9ACTN</name>
<keyword evidence="4" id="KW-0678">Repressor</keyword>
<keyword evidence="10" id="KW-0804">Transcription</keyword>
<feature type="compositionally biased region" description="Basic and acidic residues" evidence="11">
    <location>
        <begin position="147"/>
        <end position="158"/>
    </location>
</feature>
<proteinExistence type="inferred from homology"/>
<keyword evidence="5" id="KW-0479">Metal-binding</keyword>
<feature type="region of interest" description="Disordered" evidence="11">
    <location>
        <begin position="137"/>
        <end position="158"/>
    </location>
</feature>
<evidence type="ECO:0000313" key="13">
    <source>
        <dbReference type="Proteomes" id="UP001501035"/>
    </source>
</evidence>
<evidence type="ECO:0000256" key="3">
    <source>
        <dbReference type="ARBA" id="ARBA00022490"/>
    </source>
</evidence>
<dbReference type="RefSeq" id="WP_290706525.1">
    <property type="nucleotide sequence ID" value="NZ_BAAAVS010000051.1"/>
</dbReference>
<sequence length="158" mass="17004">MPSIDELTTALRSADLRVTQPRVAVLEAVYGNPHADTDQVLTQVRTELPTVSKQAVYDILAAFTTAGLVRRIQPAGTFARYEARVGDNHHHAVCRTCGSISDVDCATGAAPCLDGPPRDFTVDEAEVIYWGTCAQCSAPNPPTSPEDSSHSPNRKDLK</sequence>
<dbReference type="InterPro" id="IPR002481">
    <property type="entry name" value="FUR"/>
</dbReference>
<dbReference type="Gene3D" id="3.30.1490.190">
    <property type="match status" value="1"/>
</dbReference>
<evidence type="ECO:0000256" key="4">
    <source>
        <dbReference type="ARBA" id="ARBA00022491"/>
    </source>
</evidence>
<dbReference type="SUPFAM" id="SSF46785">
    <property type="entry name" value="Winged helix' DNA-binding domain"/>
    <property type="match status" value="1"/>
</dbReference>
<keyword evidence="7" id="KW-0408">Iron</keyword>
<evidence type="ECO:0000256" key="10">
    <source>
        <dbReference type="ARBA" id="ARBA00023163"/>
    </source>
</evidence>
<protein>
    <submittedName>
        <fullName evidence="12">Fur family transcriptional regulator FurA2</fullName>
    </submittedName>
</protein>
<organism evidence="12 13">
    <name type="scientific">Gordonia defluvii</name>
    <dbReference type="NCBI Taxonomy" id="283718"/>
    <lineage>
        <taxon>Bacteria</taxon>
        <taxon>Bacillati</taxon>
        <taxon>Actinomycetota</taxon>
        <taxon>Actinomycetes</taxon>
        <taxon>Mycobacteriales</taxon>
        <taxon>Gordoniaceae</taxon>
        <taxon>Gordonia</taxon>
    </lineage>
</organism>
<dbReference type="PANTHER" id="PTHR33202:SF18">
    <property type="entry name" value="TRANSCRIPTIONAL REGULATOR FURA"/>
    <property type="match status" value="1"/>
</dbReference>
<comment type="similarity">
    <text evidence="2">Belongs to the Fur family.</text>
</comment>
<evidence type="ECO:0000256" key="11">
    <source>
        <dbReference type="SAM" id="MobiDB-lite"/>
    </source>
</evidence>